<evidence type="ECO:0000256" key="4">
    <source>
        <dbReference type="ARBA" id="ARBA00022679"/>
    </source>
</evidence>
<feature type="compositionally biased region" description="Gly residues" evidence="6">
    <location>
        <begin position="377"/>
        <end position="391"/>
    </location>
</feature>
<dbReference type="SUPFAM" id="SSF53383">
    <property type="entry name" value="PLP-dependent transferases"/>
    <property type="match status" value="1"/>
</dbReference>
<proteinExistence type="inferred from homology"/>
<feature type="region of interest" description="Disordered" evidence="6">
    <location>
        <begin position="375"/>
        <end position="400"/>
    </location>
</feature>
<accession>A0A949JLQ8</accession>
<dbReference type="AlphaFoldDB" id="A0A949JLQ8"/>
<dbReference type="InterPro" id="IPR015421">
    <property type="entry name" value="PyrdxlP-dep_Trfase_major"/>
</dbReference>
<protein>
    <submittedName>
        <fullName evidence="8">Pyridoxal phosphate-dependent aminotransferase</fullName>
    </submittedName>
</protein>
<sequence length="464" mass="50535">MHPLRDIAGESSLANPYQDVSLLRRYEELGGDLDEVLYLSLGETWSEVAPGLARALRESVPLHGHGYILTPYGLPALREVLRGYVTDSHRLAAVAELGVDYEVAVSQSSTRSAMFHYGRLLREEAPDAAGRPLVVCSSPGWDYAGVFTALGYGMRHFAVRPEDEYQPRAEEVEELLRRSRGETTGPLLLVLNAQHNPTGADWDERTVRRMVRAAADTGAAVLVDDAYYAVHDPHTPPTSALRVLLEEYGPADDPARGRPWLAVRSLGKQFHCNGWGIGALTAPPCVLEALLGRLLPQHGYVSSVPLQAAMAAWLADEESETFLATQRANYAQKRQEIAKRLAGDLGYPDEAFHAGSCGAYLLMRTPPWFEERAAAGAGTGTRSGPRSGTGRGAEQEPGESFREFCLRRTGVLVGEAHMSTPGERARDPQGFVRLFLGPQQSVVTEALERLADAGLGWADEDAHS</sequence>
<evidence type="ECO:0000313" key="9">
    <source>
        <dbReference type="Proteomes" id="UP000694501"/>
    </source>
</evidence>
<dbReference type="GO" id="GO:0008483">
    <property type="term" value="F:transaminase activity"/>
    <property type="evidence" value="ECO:0007669"/>
    <property type="project" value="UniProtKB-KW"/>
</dbReference>
<dbReference type="PANTHER" id="PTHR46383">
    <property type="entry name" value="ASPARTATE AMINOTRANSFERASE"/>
    <property type="match status" value="1"/>
</dbReference>
<reference evidence="8" key="1">
    <citation type="submission" date="2021-06" db="EMBL/GenBank/DDBJ databases">
        <title>Sequencing of actinobacteria type strains.</title>
        <authorList>
            <person name="Nguyen G.-S."/>
            <person name="Wentzel A."/>
        </authorList>
    </citation>
    <scope>NUCLEOTIDE SEQUENCE</scope>
    <source>
        <strain evidence="8">P38-E01</strain>
    </source>
</reference>
<name>A0A949JLQ8_9ACTN</name>
<evidence type="ECO:0000256" key="5">
    <source>
        <dbReference type="ARBA" id="ARBA00022898"/>
    </source>
</evidence>
<dbReference type="Gene3D" id="3.90.1150.10">
    <property type="entry name" value="Aspartate Aminotransferase, domain 1"/>
    <property type="match status" value="1"/>
</dbReference>
<dbReference type="PANTHER" id="PTHR46383:SF1">
    <property type="entry name" value="ASPARTATE AMINOTRANSFERASE"/>
    <property type="match status" value="1"/>
</dbReference>
<gene>
    <name evidence="8" type="ORF">JGS22_007275</name>
</gene>
<dbReference type="InterPro" id="IPR050596">
    <property type="entry name" value="AspAT/PAT-like"/>
</dbReference>
<keyword evidence="4" id="KW-0808">Transferase</keyword>
<dbReference type="RefSeq" id="WP_211041616.1">
    <property type="nucleotide sequence ID" value="NZ_JAELVF020000001.1"/>
</dbReference>
<dbReference type="EMBL" id="JAELVF020000001">
    <property type="protein sequence ID" value="MBU7597436.1"/>
    <property type="molecule type" value="Genomic_DNA"/>
</dbReference>
<dbReference type="CDD" id="cd00609">
    <property type="entry name" value="AAT_like"/>
    <property type="match status" value="1"/>
</dbReference>
<evidence type="ECO:0000256" key="2">
    <source>
        <dbReference type="ARBA" id="ARBA00007441"/>
    </source>
</evidence>
<comment type="caution">
    <text evidence="8">The sequence shown here is derived from an EMBL/GenBank/DDBJ whole genome shotgun (WGS) entry which is preliminary data.</text>
</comment>
<feature type="domain" description="Aminotransferase class I/classII large" evidence="7">
    <location>
        <begin position="133"/>
        <end position="350"/>
    </location>
</feature>
<dbReference type="GO" id="GO:0030170">
    <property type="term" value="F:pyridoxal phosphate binding"/>
    <property type="evidence" value="ECO:0007669"/>
    <property type="project" value="InterPro"/>
</dbReference>
<dbReference type="InterPro" id="IPR015424">
    <property type="entry name" value="PyrdxlP-dep_Trfase"/>
</dbReference>
<dbReference type="GO" id="GO:0006520">
    <property type="term" value="P:amino acid metabolic process"/>
    <property type="evidence" value="ECO:0007669"/>
    <property type="project" value="InterPro"/>
</dbReference>
<dbReference type="Proteomes" id="UP000694501">
    <property type="component" value="Unassembled WGS sequence"/>
</dbReference>
<evidence type="ECO:0000259" key="7">
    <source>
        <dbReference type="Pfam" id="PF00155"/>
    </source>
</evidence>
<evidence type="ECO:0000256" key="6">
    <source>
        <dbReference type="SAM" id="MobiDB-lite"/>
    </source>
</evidence>
<dbReference type="Pfam" id="PF00155">
    <property type="entry name" value="Aminotran_1_2"/>
    <property type="match status" value="1"/>
</dbReference>
<comment type="cofactor">
    <cofactor evidence="1">
        <name>pyridoxal 5'-phosphate</name>
        <dbReference type="ChEBI" id="CHEBI:597326"/>
    </cofactor>
</comment>
<evidence type="ECO:0000256" key="3">
    <source>
        <dbReference type="ARBA" id="ARBA00022576"/>
    </source>
</evidence>
<evidence type="ECO:0000256" key="1">
    <source>
        <dbReference type="ARBA" id="ARBA00001933"/>
    </source>
</evidence>
<keyword evidence="9" id="KW-1185">Reference proteome</keyword>
<keyword evidence="5" id="KW-0663">Pyridoxal phosphate</keyword>
<keyword evidence="3 8" id="KW-0032">Aminotransferase</keyword>
<comment type="similarity">
    <text evidence="2">Belongs to the class-I pyridoxal-phosphate-dependent aminotransferase family.</text>
</comment>
<dbReference type="InterPro" id="IPR004839">
    <property type="entry name" value="Aminotransferase_I/II_large"/>
</dbReference>
<dbReference type="InterPro" id="IPR015422">
    <property type="entry name" value="PyrdxlP-dep_Trfase_small"/>
</dbReference>
<organism evidence="8 9">
    <name type="scientific">Streptomyces tardus</name>
    <dbReference type="NCBI Taxonomy" id="2780544"/>
    <lineage>
        <taxon>Bacteria</taxon>
        <taxon>Bacillati</taxon>
        <taxon>Actinomycetota</taxon>
        <taxon>Actinomycetes</taxon>
        <taxon>Kitasatosporales</taxon>
        <taxon>Streptomycetaceae</taxon>
        <taxon>Streptomyces</taxon>
    </lineage>
</organism>
<evidence type="ECO:0000313" key="8">
    <source>
        <dbReference type="EMBL" id="MBU7597436.1"/>
    </source>
</evidence>
<dbReference type="Gene3D" id="3.40.640.10">
    <property type="entry name" value="Type I PLP-dependent aspartate aminotransferase-like (Major domain)"/>
    <property type="match status" value="1"/>
</dbReference>